<comment type="caution">
    <text evidence="2">The sequence shown here is derived from an EMBL/GenBank/DDBJ whole genome shotgun (WGS) entry which is preliminary data.</text>
</comment>
<dbReference type="Pfam" id="PF04865">
    <property type="entry name" value="Baseplate_J"/>
    <property type="match status" value="1"/>
</dbReference>
<evidence type="ECO:0000313" key="2">
    <source>
        <dbReference type="EMBL" id="KAA2237662.1"/>
    </source>
</evidence>
<reference evidence="2 3" key="1">
    <citation type="submission" date="2019-09" db="EMBL/GenBank/DDBJ databases">
        <title>Salinarimonas rosea gen. nov., sp. nov., a new member of the a-2 subgroup of the Proteobacteria.</title>
        <authorList>
            <person name="Liu J."/>
        </authorList>
    </citation>
    <scope>NUCLEOTIDE SEQUENCE [LARGE SCALE GENOMIC DNA]</scope>
    <source>
        <strain evidence="2 3">BN140002</strain>
    </source>
</reference>
<feature type="domain" description="Baseplate protein J-like barrel" evidence="1">
    <location>
        <begin position="101"/>
        <end position="179"/>
    </location>
</feature>
<evidence type="ECO:0000313" key="3">
    <source>
        <dbReference type="Proteomes" id="UP000323142"/>
    </source>
</evidence>
<name>A0A5B2VH37_9HYPH</name>
<proteinExistence type="predicted"/>
<dbReference type="EMBL" id="VUOA01000018">
    <property type="protein sequence ID" value="KAA2237662.1"/>
    <property type="molecule type" value="Genomic_DNA"/>
</dbReference>
<organism evidence="2 3">
    <name type="scientific">Salinarimonas soli</name>
    <dbReference type="NCBI Taxonomy" id="1638099"/>
    <lineage>
        <taxon>Bacteria</taxon>
        <taxon>Pseudomonadati</taxon>
        <taxon>Pseudomonadota</taxon>
        <taxon>Alphaproteobacteria</taxon>
        <taxon>Hyphomicrobiales</taxon>
        <taxon>Salinarimonadaceae</taxon>
        <taxon>Salinarimonas</taxon>
    </lineage>
</organism>
<dbReference type="AlphaFoldDB" id="A0A5B2VH37"/>
<gene>
    <name evidence="2" type="ORF">F0L46_08250</name>
</gene>
<keyword evidence="3" id="KW-1185">Reference proteome</keyword>
<accession>A0A5B2VH37</accession>
<dbReference type="RefSeq" id="WP_149816603.1">
    <property type="nucleotide sequence ID" value="NZ_VUOA01000018.1"/>
</dbReference>
<dbReference type="OrthoDB" id="5465441at2"/>
<reference evidence="2 3" key="2">
    <citation type="submission" date="2019-09" db="EMBL/GenBank/DDBJ databases">
        <authorList>
            <person name="Jin C."/>
        </authorList>
    </citation>
    <scope>NUCLEOTIDE SEQUENCE [LARGE SCALE GENOMIC DNA]</scope>
    <source>
        <strain evidence="2 3">BN140002</strain>
    </source>
</reference>
<dbReference type="InterPro" id="IPR006949">
    <property type="entry name" value="Barrel_Baseplate_J-like"/>
</dbReference>
<evidence type="ECO:0000259" key="1">
    <source>
        <dbReference type="Pfam" id="PF04865"/>
    </source>
</evidence>
<sequence length="390" mass="40315">MPIPLAQITETGITAPTYAEVLAYLQGEFRRIYGADIYIEPDSQDGQQIAVFAQAIHDTNSMAVAVFNAYSPSTAQGAGLSANVKLNGLARRIASFSTVDLRIIGQAGATIVSGVVRDADGNRWVLPTSVVVPPAGEITVTATAAAPGALRAPAGTVTTIATPTQGWQSVTNPLAATPGAPVESDADLRRRQAVSTMIPSRSILEGLVGAVAELPGVTRYRAYENDGGAPDANGQPGNTIALVVQGGDTTAIAQTIALKKGPGSGTHGTTVVDVVDSFGITRAVRFFRPAVVPIRVALNLTALPGYTAAIQAKVVQSITDYLNAQPIGLPVYWMRLLVPANLFGAAESRTFEINSLTVARGANPLAAADVAIAFNEAMSGQISDVSITVV</sequence>
<protein>
    <recommendedName>
        <fullName evidence="1">Baseplate protein J-like barrel domain-containing protein</fullName>
    </recommendedName>
</protein>
<dbReference type="Proteomes" id="UP000323142">
    <property type="component" value="Unassembled WGS sequence"/>
</dbReference>